<comment type="subcellular location">
    <subcellularLocation>
        <location evidence="1">Cell membrane</location>
        <topology evidence="1">Multi-pass membrane protein</topology>
    </subcellularLocation>
</comment>
<accession>A0A9D5UBD3</accession>
<comment type="caution">
    <text evidence="7">The sequence shown here is derived from an EMBL/GenBank/DDBJ whole genome shotgun (WGS) entry which is preliminary data.</text>
</comment>
<feature type="transmembrane region" description="Helical" evidence="6">
    <location>
        <begin position="376"/>
        <end position="395"/>
    </location>
</feature>
<keyword evidence="8" id="KW-1185">Reference proteome</keyword>
<keyword evidence="3 6" id="KW-0812">Transmembrane</keyword>
<dbReference type="GO" id="GO:0022857">
    <property type="term" value="F:transmembrane transporter activity"/>
    <property type="evidence" value="ECO:0007669"/>
    <property type="project" value="InterPro"/>
</dbReference>
<name>A0A9D5UBD3_9CELL</name>
<dbReference type="AlphaFoldDB" id="A0A9D5UBD3"/>
<feature type="transmembrane region" description="Helical" evidence="6">
    <location>
        <begin position="184"/>
        <end position="201"/>
    </location>
</feature>
<dbReference type="Pfam" id="PF13520">
    <property type="entry name" value="AA_permease_2"/>
    <property type="match status" value="1"/>
</dbReference>
<dbReference type="InterPro" id="IPR002293">
    <property type="entry name" value="AA/rel_permease1"/>
</dbReference>
<gene>
    <name evidence="7" type="ORF">H9623_15890</name>
</gene>
<feature type="transmembrane region" description="Helical" evidence="6">
    <location>
        <begin position="304"/>
        <end position="330"/>
    </location>
</feature>
<dbReference type="Gene3D" id="1.20.1740.10">
    <property type="entry name" value="Amino acid/polyamine transporter I"/>
    <property type="match status" value="1"/>
</dbReference>
<keyword evidence="5 6" id="KW-0472">Membrane</keyword>
<evidence type="ECO:0000256" key="3">
    <source>
        <dbReference type="ARBA" id="ARBA00022692"/>
    </source>
</evidence>
<dbReference type="GO" id="GO:0005886">
    <property type="term" value="C:plasma membrane"/>
    <property type="evidence" value="ECO:0007669"/>
    <property type="project" value="UniProtKB-SubCell"/>
</dbReference>
<dbReference type="PANTHER" id="PTHR42770:SF7">
    <property type="entry name" value="MEMBRANE PROTEIN"/>
    <property type="match status" value="1"/>
</dbReference>
<evidence type="ECO:0000256" key="6">
    <source>
        <dbReference type="SAM" id="Phobius"/>
    </source>
</evidence>
<feature type="transmembrane region" description="Helical" evidence="6">
    <location>
        <begin position="50"/>
        <end position="71"/>
    </location>
</feature>
<dbReference type="InterPro" id="IPR050367">
    <property type="entry name" value="APC_superfamily"/>
</dbReference>
<dbReference type="EMBL" id="JACSPN010000025">
    <property type="protein sequence ID" value="MBE7701775.1"/>
    <property type="molecule type" value="Genomic_DNA"/>
</dbReference>
<evidence type="ECO:0000313" key="7">
    <source>
        <dbReference type="EMBL" id="MBE7701775.1"/>
    </source>
</evidence>
<evidence type="ECO:0000256" key="5">
    <source>
        <dbReference type="ARBA" id="ARBA00023136"/>
    </source>
</evidence>
<feature type="transmembrane region" description="Helical" evidence="6">
    <location>
        <begin position="258"/>
        <end position="284"/>
    </location>
</feature>
<keyword evidence="4 6" id="KW-1133">Transmembrane helix</keyword>
<keyword evidence="2" id="KW-1003">Cell membrane</keyword>
<feature type="transmembrane region" description="Helical" evidence="6">
    <location>
        <begin position="123"/>
        <end position="149"/>
    </location>
</feature>
<dbReference type="PIRSF" id="PIRSF006060">
    <property type="entry name" value="AA_transporter"/>
    <property type="match status" value="1"/>
</dbReference>
<evidence type="ECO:0000313" key="8">
    <source>
        <dbReference type="Proteomes" id="UP000822993"/>
    </source>
</evidence>
<evidence type="ECO:0000256" key="4">
    <source>
        <dbReference type="ARBA" id="ARBA00022989"/>
    </source>
</evidence>
<organism evidence="7 8">
    <name type="scientific">Oerskovia douganii</name>
    <dbReference type="NCBI Taxonomy" id="2762210"/>
    <lineage>
        <taxon>Bacteria</taxon>
        <taxon>Bacillati</taxon>
        <taxon>Actinomycetota</taxon>
        <taxon>Actinomycetes</taxon>
        <taxon>Micrococcales</taxon>
        <taxon>Cellulomonadaceae</taxon>
        <taxon>Oerskovia</taxon>
    </lineage>
</organism>
<feature type="transmembrane region" description="Helical" evidence="6">
    <location>
        <begin position="155"/>
        <end position="172"/>
    </location>
</feature>
<evidence type="ECO:0000256" key="1">
    <source>
        <dbReference type="ARBA" id="ARBA00004651"/>
    </source>
</evidence>
<sequence length="455" mass="45883">MLGEQQRNHAPSGARHLPFTRSRYGRTVTAQPAEPAQPPRPAALARRLGLADSVVIGVGSMLGAGVFAVFAPAAAAAGWWLLAGLAVAALVAYANATSTAQLAARYPTSGGAYAYGRERLGPWWGFAAGWSFVVGKTASCAAMALTFAAYAAPGAQRPVAALVVVALVAVNARGVTRTAQVTRVLVAVTVLVLVLVVVVAWQVPVAESPSEVGAPQGSHGVLQSAGLLFFAFAGYARVATLGEEVRDPRVTIPRAIQLALGIVVVVYAVVGFGALRALGVDALAGSTAPLADLVGAAGWPGGDVVVRVGAAAACGGALLGLVAGVGRTTLAMAREGDLPGPLAAVHPVHRVPARAEAVLGAVLVVLVLVADLRTAVGFSSFAVLTYYAVANLAALTQGPDDRRWPRALQVLGLVGCVVLAAALPPASVLAGGAVLLVGLAGRAVVRATARRTPRP</sequence>
<protein>
    <submittedName>
        <fullName evidence="7">Amino acid permease</fullName>
    </submittedName>
</protein>
<proteinExistence type="predicted"/>
<dbReference type="PANTHER" id="PTHR42770">
    <property type="entry name" value="AMINO ACID TRANSPORTER-RELATED"/>
    <property type="match status" value="1"/>
</dbReference>
<feature type="transmembrane region" description="Helical" evidence="6">
    <location>
        <begin position="221"/>
        <end position="238"/>
    </location>
</feature>
<evidence type="ECO:0000256" key="2">
    <source>
        <dbReference type="ARBA" id="ARBA00022475"/>
    </source>
</evidence>
<dbReference type="Proteomes" id="UP000822993">
    <property type="component" value="Unassembled WGS sequence"/>
</dbReference>
<reference evidence="7 8" key="1">
    <citation type="submission" date="2020-08" db="EMBL/GenBank/DDBJ databases">
        <title>A Genomic Blueprint of the Chicken Gut Microbiome.</title>
        <authorList>
            <person name="Gilroy R."/>
            <person name="Ravi A."/>
            <person name="Getino M."/>
            <person name="Pursley I."/>
            <person name="Horton D.L."/>
            <person name="Alikhan N.-F."/>
            <person name="Baker D."/>
            <person name="Gharbi K."/>
            <person name="Hall N."/>
            <person name="Watson M."/>
            <person name="Adriaenssens E.M."/>
            <person name="Foster-Nyarko E."/>
            <person name="Jarju S."/>
            <person name="Secka A."/>
            <person name="Antonio M."/>
            <person name="Oren A."/>
            <person name="Chaudhuri R."/>
            <person name="La Ragione R.M."/>
            <person name="Hildebrand F."/>
            <person name="Pallen M.J."/>
        </authorList>
    </citation>
    <scope>NUCLEOTIDE SEQUENCE [LARGE SCALE GENOMIC DNA]</scope>
    <source>
        <strain evidence="7 8">Sa1BUA8</strain>
    </source>
</reference>
<feature type="transmembrane region" description="Helical" evidence="6">
    <location>
        <begin position="77"/>
        <end position="96"/>
    </location>
</feature>